<accession>A0A8J2T835</accession>
<dbReference type="SUPFAM" id="SSF52777">
    <property type="entry name" value="CoA-dependent acyltransferases"/>
    <property type="match status" value="2"/>
</dbReference>
<proteinExistence type="predicted"/>
<dbReference type="InterPro" id="IPR010828">
    <property type="entry name" value="Atf2/Sli1-like"/>
</dbReference>
<keyword evidence="2" id="KW-1185">Reference proteome</keyword>
<dbReference type="InterPro" id="IPR052058">
    <property type="entry name" value="Alcohol_O-acetyltransferase"/>
</dbReference>
<name>A0A8J2T835_ZYGB2</name>
<gene>
    <name evidence="1" type="ORF">BN860_01002g</name>
</gene>
<evidence type="ECO:0000313" key="2">
    <source>
        <dbReference type="Proteomes" id="UP000019375"/>
    </source>
</evidence>
<dbReference type="EMBL" id="HG316460">
    <property type="protein sequence ID" value="CDF90439.1"/>
    <property type="molecule type" value="Genomic_DNA"/>
</dbReference>
<dbReference type="OrthoDB" id="2150604at2759"/>
<dbReference type="GO" id="GO:0008080">
    <property type="term" value="F:N-acetyltransferase activity"/>
    <property type="evidence" value="ECO:0007669"/>
    <property type="project" value="TreeGrafter"/>
</dbReference>
<dbReference type="PANTHER" id="PTHR28037">
    <property type="entry name" value="ALCOHOL O-ACETYLTRANSFERASE 1-RELATED"/>
    <property type="match status" value="1"/>
</dbReference>
<dbReference type="AlphaFoldDB" id="A0A8J2T835"/>
<evidence type="ECO:0000313" key="1">
    <source>
        <dbReference type="EMBL" id="CDF90439.1"/>
    </source>
</evidence>
<dbReference type="PANTHER" id="PTHR28037:SF1">
    <property type="entry name" value="ALCOHOL O-ACETYLTRANSFERASE 1-RELATED"/>
    <property type="match status" value="1"/>
</dbReference>
<reference evidence="2" key="1">
    <citation type="journal article" date="2013" name="Genome Announc.">
        <title>Genome sequence of the food spoilage yeast Zygosaccharomyces bailii CLIB 213(T).</title>
        <authorList>
            <person name="Galeote V."/>
            <person name="Bigey F."/>
            <person name="Devillers H."/>
            <person name="Neuveglise C."/>
            <person name="Dequin S."/>
        </authorList>
    </citation>
    <scope>NUCLEOTIDE SEQUENCE [LARGE SCALE GENOMIC DNA]</scope>
    <source>
        <strain evidence="2">CLIB 213 / ATCC 58445 / CBS 680 / CCRC 21525 / NBRC 1098 / NCYC 1416 / NRRL Y-2227</strain>
    </source>
</reference>
<organism evidence="1 2">
    <name type="scientific">Zygosaccharomyces bailii (strain CLIB 213 / ATCC 58445 / CBS 680 / BCRC 21525 / NBRC 1098 / NCYC 1416 / NRRL Y-2227)</name>
    <dbReference type="NCBI Taxonomy" id="1333698"/>
    <lineage>
        <taxon>Eukaryota</taxon>
        <taxon>Fungi</taxon>
        <taxon>Dikarya</taxon>
        <taxon>Ascomycota</taxon>
        <taxon>Saccharomycotina</taxon>
        <taxon>Saccharomycetes</taxon>
        <taxon>Saccharomycetales</taxon>
        <taxon>Saccharomycetaceae</taxon>
        <taxon>Zygosaccharomyces</taxon>
    </lineage>
</organism>
<dbReference type="Pfam" id="PF07247">
    <property type="entry name" value="AATase"/>
    <property type="match status" value="1"/>
</dbReference>
<sequence>MGIRKLSSLEKFFYSRSVLRLHSCFYVGIQLDHLPEKSQLQEALKRTITEYTKLHSNVAIDDKDSEEFIKIIDRSFEFDDVVEYVPWKQFDQDKINYVFQNYGFSYNTEKPLWKILVLPHEQKLILLMSHVLFDGMAGVLIWKELLKNLNRIPSTIGTNSDEVYSPLESQHFDEDHHPYDDWPSTWTNALTRFFIGQYLKWQPLVKVVELNSDQFQFTNYSYPDGLIRNGKNSVTGCYEIRNDNLQWNLHLETQELQNILALCKKNQVSLTSMLVALLSLSITECADPQRYTGFQLKIDVPINTRLACNKILHDDQYTNKLGNFVANTALTQSVKEKQDIWQLAKKFQAAIAQKSQAEIHDAINECKLLDLLNIEQFLRAKIAAGKPASTFEVSNLGYQSFDDIEGPFQVKDAFFNQPQGIGSIFFCSVISTKGGFNCNITYPKDLEADLKPCLQYCSEWVRRESKKEGEIAWQN</sequence>
<dbReference type="Proteomes" id="UP000019375">
    <property type="component" value="Unassembled WGS sequence"/>
</dbReference>
<protein>
    <submittedName>
        <fullName evidence="1">ZYBA0S07-01002g1_1</fullName>
    </submittedName>
</protein>